<feature type="region of interest" description="Disordered" evidence="5">
    <location>
        <begin position="1"/>
        <end position="20"/>
    </location>
</feature>
<dbReference type="Proteomes" id="UP001158576">
    <property type="component" value="Chromosome 2"/>
</dbReference>
<dbReference type="Gene3D" id="2.20.100.10">
    <property type="entry name" value="Thrombospondin type-1 (TSP1) repeat"/>
    <property type="match status" value="7"/>
</dbReference>
<dbReference type="SMART" id="SM00181">
    <property type="entry name" value="EGF"/>
    <property type="match status" value="3"/>
</dbReference>
<dbReference type="InterPro" id="IPR000152">
    <property type="entry name" value="EGF-type_Asp/Asn_hydroxyl_site"/>
</dbReference>
<dbReference type="SMART" id="SM00209">
    <property type="entry name" value="TSP1"/>
    <property type="match status" value="7"/>
</dbReference>
<feature type="domain" description="EGF-like" evidence="7">
    <location>
        <begin position="556"/>
        <end position="599"/>
    </location>
</feature>
<evidence type="ECO:0000256" key="1">
    <source>
        <dbReference type="ARBA" id="ARBA00022536"/>
    </source>
</evidence>
<dbReference type="SUPFAM" id="SSF57184">
    <property type="entry name" value="Growth factor receptor domain"/>
    <property type="match status" value="1"/>
</dbReference>
<protein>
    <submittedName>
        <fullName evidence="8">Oidioi.mRNA.OKI2018_I69.chr2.g4510.t1.cds</fullName>
    </submittedName>
</protein>
<gene>
    <name evidence="8" type="ORF">OKIOD_LOCUS13275</name>
</gene>
<feature type="region of interest" description="Disordered" evidence="5">
    <location>
        <begin position="219"/>
        <end position="255"/>
    </location>
</feature>
<dbReference type="InterPro" id="IPR036383">
    <property type="entry name" value="TSP1_rpt_sf"/>
</dbReference>
<keyword evidence="2" id="KW-0677">Repeat</keyword>
<dbReference type="Gene3D" id="2.10.25.10">
    <property type="entry name" value="Laminin"/>
    <property type="match status" value="3"/>
</dbReference>
<evidence type="ECO:0000313" key="8">
    <source>
        <dbReference type="EMBL" id="CAG5110064.1"/>
    </source>
</evidence>
<reference evidence="8 9" key="1">
    <citation type="submission" date="2021-04" db="EMBL/GenBank/DDBJ databases">
        <authorList>
            <person name="Bliznina A."/>
        </authorList>
    </citation>
    <scope>NUCLEOTIDE SEQUENCE [LARGE SCALE GENOMIC DNA]</scope>
</reference>
<dbReference type="PROSITE" id="PS01187">
    <property type="entry name" value="EGF_CA"/>
    <property type="match status" value="1"/>
</dbReference>
<dbReference type="InterPro" id="IPR052065">
    <property type="entry name" value="Compl_asym_regulator"/>
</dbReference>
<keyword evidence="1 4" id="KW-0245">EGF-like domain</keyword>
<keyword evidence="6" id="KW-0812">Transmembrane</keyword>
<accession>A0ABN7T411</accession>
<sequence length="1169" mass="131159">MSSRSCRKKSNKGSGTCSRGEEVEDQFCSTNPCPRWNFWTQWTDCSVTCGNGVKTRSRSCEHGEIGQNGCTGDVESEMFCATNIRCPYFTEWSQWSICSQSCLGGTRSRSRECSSPDDMTLECDGEKNEEEPCATGPCPYWAEWGEWGACSNLCGGGDMKRNRECIDGKVGDIGCSSLSLEEYQKQLDNAKANGEVSMRGQYANSFMSSIQANQVAKQIMTPQGEEDSDAQPTQPPQPIQPTPPPLADEDAKHCNTQLCPGEEPKQWAPWGQWAKWSFCSKSCGGGQKYRYRACQAFTSDPENWKRKIIDKNMCKEEDAEELASCNTQSCPTWSSWNQWSVCEAAQCLGKGKQFREKTCVGGNPGDDGCDIKEEYEETRECVFNGCPHPAEWYEWSECSKTCGGGLRFRERPCLNGEPGDKGCEQEKLEERDSCKNQSCPKWSSWTRWTSCDAECGKGHRRTRRICMDGHVGLDGCLGPVEKRKSCFPLCEKGGTCVPDKTCSCDKSLGWTERDERGFCKRNQSCKDCSKNAVCLENGAICKCLPGFSGNGQNCRNIDECTKGTHFCEAPAQCVDTEGSYFCICPRGFRLHQKKDEICVDIDECGEDLADCPEPELWKLAGKNIRDELNLYTSKCKNTLGSYECACNTNYHHVSGSDICQPSAPALIGFGSKKASIEIDACFANIFKSDISWQVPFTARGNPTVQFFKKPTLSIKAELRNVKKEEPKFLFFYLSELLVDEIPLNNEWNMTVGEIEIEDSHISLTTLAPEPMKKSFNILLSNKKCLKTINPFSSNFQHYSIVIGNEKSRNRTELIKMAVNLLSISYASENITQAFLLDIRDFRPDWVKEQKENFAQNIFTSPGKMKFSSFEILFQAKTKNITEEVQELLDFSIPHEDEAFFLTYERESKIGALVGLLFVSVMIILGTVVFTIVSVCERFQENLSQMSLYLDEKSSDAALFYSIKLLARAQGFEEVHKDAVDLLVDLTKLFLNNFGESAKRIREKIARIRKSPLEKEDFMTILDKTVEKIGIVPEKGKGVEGLYDWYREELVTGQEEESEKPGSPIFRDESALWDEIHAEHSIHRIHLEGSPMRKSKKQKIEKKGSVEVEDEFSAELASPLVGDLGQGDSLGAIVNAALVSVESDDCRRVDSLLCTYNEDSSDCLPPPAPF</sequence>
<dbReference type="PROSITE" id="PS01186">
    <property type="entry name" value="EGF_2"/>
    <property type="match status" value="1"/>
</dbReference>
<dbReference type="PROSITE" id="PS00010">
    <property type="entry name" value="ASX_HYDROXYL"/>
    <property type="match status" value="1"/>
</dbReference>
<evidence type="ECO:0000256" key="5">
    <source>
        <dbReference type="SAM" id="MobiDB-lite"/>
    </source>
</evidence>
<organism evidence="8 9">
    <name type="scientific">Oikopleura dioica</name>
    <name type="common">Tunicate</name>
    <dbReference type="NCBI Taxonomy" id="34765"/>
    <lineage>
        <taxon>Eukaryota</taxon>
        <taxon>Metazoa</taxon>
        <taxon>Chordata</taxon>
        <taxon>Tunicata</taxon>
        <taxon>Appendicularia</taxon>
        <taxon>Copelata</taxon>
        <taxon>Oikopleuridae</taxon>
        <taxon>Oikopleura</taxon>
    </lineage>
</organism>
<dbReference type="CDD" id="cd00054">
    <property type="entry name" value="EGF_CA"/>
    <property type="match status" value="1"/>
</dbReference>
<keyword evidence="9" id="KW-1185">Reference proteome</keyword>
<evidence type="ECO:0000256" key="2">
    <source>
        <dbReference type="ARBA" id="ARBA00022737"/>
    </source>
</evidence>
<dbReference type="Pfam" id="PF00090">
    <property type="entry name" value="TSP_1"/>
    <property type="match status" value="7"/>
</dbReference>
<evidence type="ECO:0000256" key="4">
    <source>
        <dbReference type="PROSITE-ProRule" id="PRU00076"/>
    </source>
</evidence>
<feature type="compositionally biased region" description="Pro residues" evidence="5">
    <location>
        <begin position="233"/>
        <end position="246"/>
    </location>
</feature>
<evidence type="ECO:0000313" key="9">
    <source>
        <dbReference type="Proteomes" id="UP001158576"/>
    </source>
</evidence>
<comment type="caution">
    <text evidence="4">Lacks conserved residue(s) required for the propagation of feature annotation.</text>
</comment>
<keyword evidence="6" id="KW-0472">Membrane</keyword>
<dbReference type="PROSITE" id="PS50026">
    <property type="entry name" value="EGF_3"/>
    <property type="match status" value="1"/>
</dbReference>
<dbReference type="PANTHER" id="PTHR22906:SF21">
    <property type="entry name" value="SEMA DOMAIN-CONTAINING PROTEIN"/>
    <property type="match status" value="1"/>
</dbReference>
<evidence type="ECO:0000256" key="3">
    <source>
        <dbReference type="ARBA" id="ARBA00023157"/>
    </source>
</evidence>
<dbReference type="InterPro" id="IPR018097">
    <property type="entry name" value="EGF_Ca-bd_CS"/>
</dbReference>
<keyword evidence="6" id="KW-1133">Transmembrane helix</keyword>
<dbReference type="InterPro" id="IPR000742">
    <property type="entry name" value="EGF"/>
</dbReference>
<proteinExistence type="predicted"/>
<dbReference type="SMART" id="SM00179">
    <property type="entry name" value="EGF_CA"/>
    <property type="match status" value="2"/>
</dbReference>
<feature type="transmembrane region" description="Helical" evidence="6">
    <location>
        <begin position="909"/>
        <end position="935"/>
    </location>
</feature>
<dbReference type="InterPro" id="IPR049883">
    <property type="entry name" value="NOTCH1_EGF-like"/>
</dbReference>
<evidence type="ECO:0000256" key="6">
    <source>
        <dbReference type="SAM" id="Phobius"/>
    </source>
</evidence>
<dbReference type="EMBL" id="OU015567">
    <property type="protein sequence ID" value="CAG5110064.1"/>
    <property type="molecule type" value="Genomic_DNA"/>
</dbReference>
<dbReference type="SUPFAM" id="SSF82895">
    <property type="entry name" value="TSP-1 type 1 repeat"/>
    <property type="match status" value="7"/>
</dbReference>
<evidence type="ECO:0000259" key="7">
    <source>
        <dbReference type="PROSITE" id="PS50026"/>
    </source>
</evidence>
<dbReference type="InterPro" id="IPR001881">
    <property type="entry name" value="EGF-like_Ca-bd_dom"/>
</dbReference>
<feature type="compositionally biased region" description="Basic residues" evidence="5">
    <location>
        <begin position="1"/>
        <end position="11"/>
    </location>
</feature>
<keyword evidence="3" id="KW-1015">Disulfide bond</keyword>
<dbReference type="InterPro" id="IPR000884">
    <property type="entry name" value="TSP1_rpt"/>
</dbReference>
<name>A0ABN7T411_OIKDI</name>
<dbReference type="Pfam" id="PF07645">
    <property type="entry name" value="EGF_CA"/>
    <property type="match status" value="2"/>
</dbReference>
<dbReference type="InterPro" id="IPR009030">
    <property type="entry name" value="Growth_fac_rcpt_cys_sf"/>
</dbReference>
<dbReference type="PANTHER" id="PTHR22906">
    <property type="entry name" value="PROPERDIN"/>
    <property type="match status" value="1"/>
</dbReference>
<dbReference type="PROSITE" id="PS50092">
    <property type="entry name" value="TSP1"/>
    <property type="match status" value="7"/>
</dbReference>